<feature type="transmembrane region" description="Helical" evidence="1">
    <location>
        <begin position="7"/>
        <end position="32"/>
    </location>
</feature>
<keyword evidence="1" id="KW-0472">Membrane</keyword>
<evidence type="ECO:0000313" key="2">
    <source>
        <dbReference type="EMBL" id="BDS15199.1"/>
    </source>
</evidence>
<protein>
    <recommendedName>
        <fullName evidence="4">Glycosyltransferase RgtA/B/C/D-like domain-containing protein</fullName>
    </recommendedName>
</protein>
<evidence type="ECO:0000313" key="3">
    <source>
        <dbReference type="Proteomes" id="UP001060919"/>
    </source>
</evidence>
<feature type="transmembrane region" description="Helical" evidence="1">
    <location>
        <begin position="311"/>
        <end position="332"/>
    </location>
</feature>
<keyword evidence="1" id="KW-1133">Transmembrane helix</keyword>
<proteinExistence type="predicted"/>
<dbReference type="RefSeq" id="WP_264790373.1">
    <property type="nucleotide sequence ID" value="NZ_AP026867.1"/>
</dbReference>
<feature type="transmembrane region" description="Helical" evidence="1">
    <location>
        <begin position="121"/>
        <end position="138"/>
    </location>
</feature>
<reference evidence="2" key="1">
    <citation type="submission" date="2022-09" db="EMBL/GenBank/DDBJ databases">
        <title>Aureispira anguillicida sp. nov., isolated from Leptocephalus of Japanese eel Anguilla japonica.</title>
        <authorList>
            <person name="Yuasa K."/>
            <person name="Mekata T."/>
            <person name="Ikunari K."/>
        </authorList>
    </citation>
    <scope>NUCLEOTIDE SEQUENCE</scope>
    <source>
        <strain evidence="2">EL160426</strain>
    </source>
</reference>
<feature type="transmembrane region" description="Helical" evidence="1">
    <location>
        <begin position="424"/>
        <end position="446"/>
    </location>
</feature>
<keyword evidence="1" id="KW-0812">Transmembrane</keyword>
<feature type="transmembrane region" description="Helical" evidence="1">
    <location>
        <begin position="190"/>
        <end position="209"/>
    </location>
</feature>
<evidence type="ECO:0008006" key="4">
    <source>
        <dbReference type="Google" id="ProtNLM"/>
    </source>
</evidence>
<dbReference type="EMBL" id="AP026867">
    <property type="protein sequence ID" value="BDS15199.1"/>
    <property type="molecule type" value="Genomic_DNA"/>
</dbReference>
<feature type="transmembrane region" description="Helical" evidence="1">
    <location>
        <begin position="363"/>
        <end position="388"/>
    </location>
</feature>
<gene>
    <name evidence="2" type="ORF">AsAng_0059830</name>
</gene>
<feature type="transmembrane region" description="Helical" evidence="1">
    <location>
        <begin position="453"/>
        <end position="469"/>
    </location>
</feature>
<name>A0A915YLH0_9BACT</name>
<organism evidence="2 3">
    <name type="scientific">Aureispira anguillae</name>
    <dbReference type="NCBI Taxonomy" id="2864201"/>
    <lineage>
        <taxon>Bacteria</taxon>
        <taxon>Pseudomonadati</taxon>
        <taxon>Bacteroidota</taxon>
        <taxon>Saprospiria</taxon>
        <taxon>Saprospirales</taxon>
        <taxon>Saprospiraceae</taxon>
        <taxon>Aureispira</taxon>
    </lineage>
</organism>
<dbReference type="PROSITE" id="PS51257">
    <property type="entry name" value="PROKAR_LIPOPROTEIN"/>
    <property type="match status" value="1"/>
</dbReference>
<feature type="transmembrane region" description="Helical" evidence="1">
    <location>
        <begin position="215"/>
        <end position="234"/>
    </location>
</feature>
<accession>A0A915YLH0</accession>
<sequence length="585" mass="68623">MKATQRITILFLFVAFAIGGGILASCLSLWLLNYEEFTTWVLEAVHKQAWRPYFEQTVFPPNRFQWARYIALLFLIFWGLALYYIYPRLTDFSRFLLEFTNRSKVFLKRQYQQFNPLEKRLFCLLMFLFALRGIVQLYRYELQYDEAWTYNHFVSNGFLIAAISPNNNHILYSLLACISDYLPLEAKYSLRLPVYLGGIATSGLFYLLVRNFWGWRWALVGLTWFVFSPGVCFYSLYARAYIFQLFFALLALWAGLKICNRANPSNYLWAVWGLAQILGFYAVPTYAYIWLLLNFVLLIHLLIRKKTFWKAWILTNLIVLGIVALLYFPFIITNGFQTLVNIASHKAPQGEIFIHYQDKVADWLLLGAGRLTPVYWFLVSITLGLIAVRLKNQQPQANPLIEITCLFLLFPSILNLTLGTQPPYRVWCFLSIFIGIALPCLATQWFPKPQNTFAILLVALSIGSFNIWRTEVHYAIRWSADLDRNAKEIAQLMLAKNIQTCYLFSNYDKPLLECYYLRAQQRLQTYMAAKDSKHYAPFVHAPLYQSVLWDKEDRVSTLEEKQWLDRHYPVIIYSDQRVELRQALK</sequence>
<keyword evidence="3" id="KW-1185">Reference proteome</keyword>
<dbReference type="AlphaFoldDB" id="A0A915YLH0"/>
<evidence type="ECO:0000256" key="1">
    <source>
        <dbReference type="SAM" id="Phobius"/>
    </source>
</evidence>
<feature type="transmembrane region" description="Helical" evidence="1">
    <location>
        <begin position="66"/>
        <end position="86"/>
    </location>
</feature>
<dbReference type="Proteomes" id="UP001060919">
    <property type="component" value="Chromosome"/>
</dbReference>
<feature type="transmembrane region" description="Helical" evidence="1">
    <location>
        <begin position="278"/>
        <end position="299"/>
    </location>
</feature>
<dbReference type="KEGG" id="aup:AsAng_0059830"/>